<comment type="similarity">
    <text evidence="2 8">Belongs to the RNA polymerase alpha chain family.</text>
</comment>
<dbReference type="GO" id="GO:0009507">
    <property type="term" value="C:chloroplast"/>
    <property type="evidence" value="ECO:0007669"/>
    <property type="project" value="UniProtKB-SubCell"/>
</dbReference>
<proteinExistence type="inferred from homology"/>
<comment type="function">
    <text evidence="1 8">DNA-dependent RNA polymerase catalyzes the transcription of DNA into RNA using the four ribonucleoside triphosphates as substrates.</text>
</comment>
<evidence type="ECO:0000259" key="9">
    <source>
        <dbReference type="SMART" id="SM00662"/>
    </source>
</evidence>
<sequence length="665" mass="75802">MEQPLLSCIESKVENNRSFYGRFQLGPFDLGQGETIANALRRSLLSELSGLAITAVEIEGVTHEYSTLLGVRETVLDLLLNFKQIILTTEKLNSLEQQNPVQSPDFFAPQIGFLQVHGPGIVRAGDLKLPSFIQCVDPDQYLATLSYDSLLNVRFTISQGKNYIIQTPSGLKTPGNVKWSGLNSIQTNNKFKIENFEQPNILKNKNFLKSSETKNSFYLNKSEIVKNQEFFKTDKKLKKLVLTNPFFKKNGFLNTKEIYRPFSKLKSEVLNETLPSQIFMSSILLNDDNFQIATNNETFPWISEVRYNNTLFQKSKVKISPFLLDSLEILKKTLPANSENFFGKNEEIETKQFNIPQKTEKTNNFSENKNFDSLTDTGLNFELKNKKQKISSNILPVDAVFMPVNKVNFLLEIDNDSEQPRNRIILEIWTNGSIHPRQALYNAAESMVQLFSFFIEKKTPLFDNISNTYTSNLDGENSHKRSANFNISGYNNLISSNTSLFTNSSIPAPKLKKTFIGLKPAFQSIQPLFSNHLIKSLSKKAINRLLMSFVVKPPPTKSLNEILLFQTSSRFNIYNQTKNKLSFIQKKNLNLSSKFSTEKNKTSLDIGNLDLSLRPYTCLKRANIDTVADLLKFSRDELLLLKNFGKRSLDEVENNLQKIGLQLRN</sequence>
<keyword evidence="4 8" id="KW-0808">Transferase</keyword>
<dbReference type="InterPro" id="IPR011263">
    <property type="entry name" value="DNA-dir_RNA_pol_RpoA/D/Rpb3"/>
</dbReference>
<comment type="catalytic activity">
    <reaction evidence="7 8">
        <text>RNA(n) + a ribonucleoside 5'-triphosphate = RNA(n+1) + diphosphate</text>
        <dbReference type="Rhea" id="RHEA:21248"/>
        <dbReference type="Rhea" id="RHEA-COMP:14527"/>
        <dbReference type="Rhea" id="RHEA-COMP:17342"/>
        <dbReference type="ChEBI" id="CHEBI:33019"/>
        <dbReference type="ChEBI" id="CHEBI:61557"/>
        <dbReference type="ChEBI" id="CHEBI:140395"/>
        <dbReference type="EC" id="2.7.7.6"/>
    </reaction>
</comment>
<dbReference type="Gene3D" id="1.10.150.20">
    <property type="entry name" value="5' to 3' exonuclease, C-terminal subdomain"/>
    <property type="match status" value="1"/>
</dbReference>
<dbReference type="EMBL" id="KM821265">
    <property type="protein sequence ID" value="AIY30214.1"/>
    <property type="molecule type" value="Genomic_DNA"/>
</dbReference>
<dbReference type="Pfam" id="PF03118">
    <property type="entry name" value="RNA_pol_A_CTD"/>
    <property type="match status" value="1"/>
</dbReference>
<evidence type="ECO:0000256" key="1">
    <source>
        <dbReference type="ARBA" id="ARBA00004026"/>
    </source>
</evidence>
<evidence type="ECO:0000256" key="2">
    <source>
        <dbReference type="ARBA" id="ARBA00007123"/>
    </source>
</evidence>
<gene>
    <name evidence="8 10" type="primary">rpoA</name>
    <name evidence="10" type="ORF">LOBIN_cp090</name>
</gene>
<dbReference type="SUPFAM" id="SSF56553">
    <property type="entry name" value="Insert subdomain of RNA polymerase alpha subunit"/>
    <property type="match status" value="1"/>
</dbReference>
<dbReference type="CDD" id="cd06928">
    <property type="entry name" value="RNAP_alpha_NTD"/>
    <property type="match status" value="1"/>
</dbReference>
<dbReference type="Pfam" id="PF01000">
    <property type="entry name" value="RNA_pol_A_bac"/>
    <property type="match status" value="1"/>
</dbReference>
<comment type="subcellular location">
    <subcellularLocation>
        <location evidence="8">Plastid</location>
        <location evidence="8">Chloroplast</location>
    </subcellularLocation>
</comment>
<organism evidence="10">
    <name type="scientific">Lobosphaera incisa</name>
    <dbReference type="NCBI Taxonomy" id="312850"/>
    <lineage>
        <taxon>Eukaryota</taxon>
        <taxon>Viridiplantae</taxon>
        <taxon>Chlorophyta</taxon>
        <taxon>core chlorophytes</taxon>
        <taxon>Trebouxiophyceae</taxon>
        <taxon>Trebouxiales</taxon>
        <taxon>Trebouxiaceae</taxon>
        <taxon>Lobosphaera</taxon>
    </lineage>
</organism>
<comment type="subunit">
    <text evidence="8">In plastids the minimal PEP RNA polymerase catalytic core is composed of four subunits: alpha, beta, beta', and beta''. When a (nuclear-encoded) sigma factor is associated with the core the holoenzyme is formed, which can initiate transcription.</text>
</comment>
<evidence type="ECO:0000313" key="10">
    <source>
        <dbReference type="EMBL" id="AIY30214.1"/>
    </source>
</evidence>
<dbReference type="Pfam" id="PF01193">
    <property type="entry name" value="RNA_pol_L"/>
    <property type="match status" value="1"/>
</dbReference>
<dbReference type="Gene3D" id="3.30.1360.10">
    <property type="entry name" value="RNA polymerase, RBP11-like subunit"/>
    <property type="match status" value="1"/>
</dbReference>
<evidence type="ECO:0000256" key="4">
    <source>
        <dbReference type="ARBA" id="ARBA00022679"/>
    </source>
</evidence>
<dbReference type="GO" id="GO:0006351">
    <property type="term" value="P:DNA-templated transcription"/>
    <property type="evidence" value="ECO:0007669"/>
    <property type="project" value="UniProtKB-UniRule"/>
</dbReference>
<evidence type="ECO:0000256" key="7">
    <source>
        <dbReference type="ARBA" id="ARBA00048552"/>
    </source>
</evidence>
<dbReference type="GO" id="GO:0000428">
    <property type="term" value="C:DNA-directed RNA polymerase complex"/>
    <property type="evidence" value="ECO:0007669"/>
    <property type="project" value="UniProtKB-KW"/>
</dbReference>
<dbReference type="EC" id="2.7.7.6" evidence="8"/>
<dbReference type="InterPro" id="IPR036603">
    <property type="entry name" value="RBP11-like"/>
</dbReference>
<keyword evidence="6 8" id="KW-0804">Transcription</keyword>
<accession>A0A0U1XPM2</accession>
<dbReference type="SUPFAM" id="SSF55257">
    <property type="entry name" value="RBP11-like subunits of RNA polymerase"/>
    <property type="match status" value="1"/>
</dbReference>
<evidence type="ECO:0000256" key="5">
    <source>
        <dbReference type="ARBA" id="ARBA00022695"/>
    </source>
</evidence>
<keyword evidence="10" id="KW-0150">Chloroplast</keyword>
<feature type="region of interest" description="Alpha C-terminal domain (alpha-CTD)" evidence="8">
    <location>
        <begin position="599"/>
        <end position="665"/>
    </location>
</feature>
<dbReference type="GO" id="GO:0003677">
    <property type="term" value="F:DNA binding"/>
    <property type="evidence" value="ECO:0007669"/>
    <property type="project" value="UniProtKB-UniRule"/>
</dbReference>
<evidence type="ECO:0000256" key="8">
    <source>
        <dbReference type="HAMAP-Rule" id="MF_00059"/>
    </source>
</evidence>
<keyword evidence="3 8" id="KW-0240">DNA-directed RNA polymerase</keyword>
<keyword evidence="10" id="KW-0934">Plastid</keyword>
<evidence type="ECO:0000256" key="6">
    <source>
        <dbReference type="ARBA" id="ARBA00023163"/>
    </source>
</evidence>
<protein>
    <recommendedName>
        <fullName evidence="8">DNA-directed RNA polymerase subunit alpha</fullName>
        <shortName evidence="8">PEP</shortName>
        <ecNumber evidence="8">2.7.7.6</ecNumber>
    </recommendedName>
    <alternativeName>
        <fullName evidence="8">Plastid-encoded RNA polymerase subunit alpha</fullName>
        <shortName evidence="8">RNA polymerase subunit alpha</shortName>
    </alternativeName>
</protein>
<dbReference type="GO" id="GO:0003899">
    <property type="term" value="F:DNA-directed RNA polymerase activity"/>
    <property type="evidence" value="ECO:0007669"/>
    <property type="project" value="UniProtKB-UniRule"/>
</dbReference>
<name>A0A0U1XPM2_9CHLO</name>
<comment type="domain">
    <text evidence="8">The N-terminal domain is essential for RNAP assembly and basal transcription, whereas the C-terminal domain is involved in interaction with transcriptional regulators and with upstream promoter elements.</text>
</comment>
<dbReference type="HAMAP" id="MF_00059">
    <property type="entry name" value="RNApol_bact_RpoA"/>
    <property type="match status" value="1"/>
</dbReference>
<dbReference type="InterPro" id="IPR011262">
    <property type="entry name" value="DNA-dir_RNA_pol_insert"/>
</dbReference>
<feature type="domain" description="DNA-directed RNA polymerase RpoA/D/Rpb3-type" evidence="9">
    <location>
        <begin position="20"/>
        <end position="457"/>
    </location>
</feature>
<dbReference type="Gene3D" id="2.170.120.12">
    <property type="entry name" value="DNA-directed RNA polymerase, insert domain"/>
    <property type="match status" value="1"/>
</dbReference>
<reference evidence="10" key="1">
    <citation type="journal article" date="2014" name="Mitochondrial DNA">
        <title>The complete sequence of the chloroplast genome of the green microalga Lobosphaera (Parietochloris) incisa.</title>
        <authorList>
            <person name="Tourasse N.J."/>
            <person name="Barbi T."/>
            <person name="Waterhouse J.C."/>
            <person name="Shtaida N."/>
            <person name="Leu S."/>
            <person name="Boussiba S."/>
            <person name="Purton S."/>
            <person name="Vallon O."/>
        </authorList>
    </citation>
    <scope>NUCLEOTIDE SEQUENCE</scope>
    <source>
        <strain evidence="10">SAG 2468</strain>
    </source>
</reference>
<dbReference type="InterPro" id="IPR036643">
    <property type="entry name" value="RNApol_insert_sf"/>
</dbReference>
<evidence type="ECO:0000256" key="3">
    <source>
        <dbReference type="ARBA" id="ARBA00022478"/>
    </source>
</evidence>
<dbReference type="SMART" id="SM00662">
    <property type="entry name" value="RPOLD"/>
    <property type="match status" value="1"/>
</dbReference>
<geneLocation type="chloroplast" evidence="10"/>
<feature type="region of interest" description="Alpha N-terminal domain (alpha-NTD)" evidence="8">
    <location>
        <begin position="1"/>
        <end position="474"/>
    </location>
</feature>
<dbReference type="InterPro" id="IPR011260">
    <property type="entry name" value="RNAP_asu_C"/>
</dbReference>
<dbReference type="AlphaFoldDB" id="A0A0U1XPM2"/>
<dbReference type="GO" id="GO:0046983">
    <property type="term" value="F:protein dimerization activity"/>
    <property type="evidence" value="ECO:0007669"/>
    <property type="project" value="InterPro"/>
</dbReference>
<dbReference type="SUPFAM" id="SSF47789">
    <property type="entry name" value="C-terminal domain of RNA polymerase alpha subunit"/>
    <property type="match status" value="1"/>
</dbReference>
<dbReference type="InterPro" id="IPR011773">
    <property type="entry name" value="DNA-dir_RpoA"/>
</dbReference>
<keyword evidence="5 8" id="KW-0548">Nucleotidyltransferase</keyword>